<evidence type="ECO:0000313" key="3">
    <source>
        <dbReference type="EMBL" id="MDD1381591.1"/>
    </source>
</evidence>
<dbReference type="EMBL" id="JAQTKT010000001">
    <property type="protein sequence ID" value="MDD1381591.1"/>
    <property type="molecule type" value="Genomic_DNA"/>
</dbReference>
<feature type="transmembrane region" description="Helical" evidence="1">
    <location>
        <begin position="31"/>
        <end position="49"/>
    </location>
</feature>
<keyword evidence="1" id="KW-1133">Transmembrane helix</keyword>
<keyword evidence="1" id="KW-0472">Membrane</keyword>
<protein>
    <submittedName>
        <fullName evidence="2">Uncharacterized protein</fullName>
    </submittedName>
</protein>
<evidence type="ECO:0000256" key="1">
    <source>
        <dbReference type="SAM" id="Phobius"/>
    </source>
</evidence>
<accession>A0AAW4X7M4</accession>
<evidence type="ECO:0000313" key="2">
    <source>
        <dbReference type="EMBL" id="MCC4478347.1"/>
    </source>
</evidence>
<sequence>MVGHIGGLFGGFFIAFIVGAPMLGTVDYLKWLLSGAVLTVSLVILTLELK</sequence>
<reference evidence="3" key="2">
    <citation type="submission" date="2023-02" db="EMBL/GenBank/DDBJ databases">
        <title>Complete genome sequence of Limosilactobacillus reuteri SRCM217616 isolated from Bos taurus feces.</title>
        <authorList>
            <person name="Yang H.-G."/>
            <person name="Kim J.-W."/>
            <person name="Ha G.-S."/>
            <person name="Yang H.-J."/>
            <person name="Jeong D.-Y."/>
        </authorList>
    </citation>
    <scope>NUCLEOTIDE SEQUENCE</scope>
    <source>
        <strain evidence="3">SRCM217616</strain>
    </source>
</reference>
<dbReference type="AlphaFoldDB" id="A0AAW4X7M4"/>
<name>A0AAW4X7M4_LIMRT</name>
<dbReference type="EMBL" id="JAJGWB010000146">
    <property type="protein sequence ID" value="MCC4478347.1"/>
    <property type="molecule type" value="Genomic_DNA"/>
</dbReference>
<dbReference type="Proteomes" id="UP001217945">
    <property type="component" value="Unassembled WGS sequence"/>
</dbReference>
<evidence type="ECO:0000313" key="4">
    <source>
        <dbReference type="Proteomes" id="UP001198026"/>
    </source>
</evidence>
<organism evidence="2 4">
    <name type="scientific">Limosilactobacillus reuteri</name>
    <name type="common">Lactobacillus reuteri</name>
    <dbReference type="NCBI Taxonomy" id="1598"/>
    <lineage>
        <taxon>Bacteria</taxon>
        <taxon>Bacillati</taxon>
        <taxon>Bacillota</taxon>
        <taxon>Bacilli</taxon>
        <taxon>Lactobacillales</taxon>
        <taxon>Lactobacillaceae</taxon>
        <taxon>Limosilactobacillus</taxon>
    </lineage>
</organism>
<dbReference type="RefSeq" id="WP_225430911.1">
    <property type="nucleotide sequence ID" value="NZ_CP143846.1"/>
</dbReference>
<feature type="transmembrane region" description="Helical" evidence="1">
    <location>
        <begin position="7"/>
        <end position="25"/>
    </location>
</feature>
<dbReference type="Proteomes" id="UP001198026">
    <property type="component" value="Unassembled WGS sequence"/>
</dbReference>
<proteinExistence type="predicted"/>
<gene>
    <name evidence="2" type="ORF">LMB76_09005</name>
    <name evidence="3" type="ORF">PSQ53_01105</name>
</gene>
<keyword evidence="1" id="KW-0812">Transmembrane</keyword>
<comment type="caution">
    <text evidence="2">The sequence shown here is derived from an EMBL/GenBank/DDBJ whole genome shotgun (WGS) entry which is preliminary data.</text>
</comment>
<reference evidence="2" key="1">
    <citation type="submission" date="2021-10" db="EMBL/GenBank/DDBJ databases">
        <title>Evolutionary history and lifestyle of the vertebrate symbiont Limosilactobacillus reuteri.</title>
        <authorList>
            <person name="Zheng J."/>
            <person name="Li F."/>
            <person name="Gaenzle M."/>
            <person name="Walter J."/>
        </authorList>
    </citation>
    <scope>NUCLEOTIDE SEQUENCE</scope>
    <source>
        <strain evidence="2">GQ_1_3_1</strain>
    </source>
</reference>